<sequence length="159" mass="16779">MTTRQTSDTVETQLRAIERRVFEDVWISSARARALAALATALTVSAVALQATGATPAGVTRNGHWISLVAFSLFAFAASGSAFALLRRRFRWCCMAMCASAVATVVGAGAFWWHHTTHTASWIPAALGTLIVAAMTAAWLGVCLAPLASSQPDMRAAGN</sequence>
<feature type="transmembrane region" description="Helical" evidence="1">
    <location>
        <begin position="65"/>
        <end position="86"/>
    </location>
</feature>
<dbReference type="RefSeq" id="WP_064930508.1">
    <property type="nucleotide sequence ID" value="NZ_LZSO01000012.1"/>
</dbReference>
<evidence type="ECO:0008006" key="4">
    <source>
        <dbReference type="Google" id="ProtNLM"/>
    </source>
</evidence>
<accession>A0A1A0REV6</accession>
<evidence type="ECO:0000313" key="2">
    <source>
        <dbReference type="EMBL" id="OBB32244.1"/>
    </source>
</evidence>
<dbReference type="AlphaFoldDB" id="A0A1A0REV6"/>
<evidence type="ECO:0000313" key="3">
    <source>
        <dbReference type="Proteomes" id="UP000093902"/>
    </source>
</evidence>
<evidence type="ECO:0000256" key="1">
    <source>
        <dbReference type="SAM" id="Phobius"/>
    </source>
</evidence>
<protein>
    <recommendedName>
        <fullName evidence="4">Transmembrane protein</fullName>
    </recommendedName>
</protein>
<gene>
    <name evidence="2" type="ORF">A5792_00555</name>
</gene>
<comment type="caution">
    <text evidence="2">The sequence shown here is derived from an EMBL/GenBank/DDBJ whole genome shotgun (WGS) entry which is preliminary data.</text>
</comment>
<feature type="transmembrane region" description="Helical" evidence="1">
    <location>
        <begin position="93"/>
        <end position="113"/>
    </location>
</feature>
<organism evidence="2 3">
    <name type="scientific">Mycolicibacterium peregrinum</name>
    <name type="common">Mycobacterium peregrinum</name>
    <dbReference type="NCBI Taxonomy" id="43304"/>
    <lineage>
        <taxon>Bacteria</taxon>
        <taxon>Bacillati</taxon>
        <taxon>Actinomycetota</taxon>
        <taxon>Actinomycetes</taxon>
        <taxon>Mycobacteriales</taxon>
        <taxon>Mycobacteriaceae</taxon>
        <taxon>Mycolicibacterium</taxon>
    </lineage>
</organism>
<name>A0A1A0REV6_MYCPR</name>
<proteinExistence type="predicted"/>
<reference evidence="3" key="1">
    <citation type="submission" date="2016-06" db="EMBL/GenBank/DDBJ databases">
        <authorList>
            <person name="Sutton G."/>
            <person name="Brinkac L."/>
            <person name="Sanka R."/>
            <person name="Adams M."/>
            <person name="Lau E."/>
            <person name="Mehaffy C."/>
            <person name="Tameris M."/>
            <person name="Hatherill M."/>
            <person name="Hanekom W."/>
            <person name="Mahomed H."/>
            <person name="Mcshane H."/>
        </authorList>
    </citation>
    <scope>NUCLEOTIDE SEQUENCE [LARGE SCALE GENOMIC DNA]</scope>
    <source>
        <strain evidence="3">852002-51209_SCH5440388</strain>
    </source>
</reference>
<feature type="transmembrane region" description="Helical" evidence="1">
    <location>
        <begin position="125"/>
        <end position="147"/>
    </location>
</feature>
<dbReference type="Proteomes" id="UP000093902">
    <property type="component" value="Unassembled WGS sequence"/>
</dbReference>
<dbReference type="EMBL" id="LZSO01000012">
    <property type="protein sequence ID" value="OBB32244.1"/>
    <property type="molecule type" value="Genomic_DNA"/>
</dbReference>
<keyword evidence="1" id="KW-0472">Membrane</keyword>
<keyword evidence="1" id="KW-0812">Transmembrane</keyword>
<dbReference type="OrthoDB" id="4751223at2"/>
<feature type="transmembrane region" description="Helical" evidence="1">
    <location>
        <begin position="34"/>
        <end position="53"/>
    </location>
</feature>
<keyword evidence="1" id="KW-1133">Transmembrane helix</keyword>